<evidence type="ECO:0000313" key="3">
    <source>
        <dbReference type="Proteomes" id="UP001208570"/>
    </source>
</evidence>
<organism evidence="2 3">
    <name type="scientific">Paralvinella palmiformis</name>
    <dbReference type="NCBI Taxonomy" id="53620"/>
    <lineage>
        <taxon>Eukaryota</taxon>
        <taxon>Metazoa</taxon>
        <taxon>Spiralia</taxon>
        <taxon>Lophotrochozoa</taxon>
        <taxon>Annelida</taxon>
        <taxon>Polychaeta</taxon>
        <taxon>Sedentaria</taxon>
        <taxon>Canalipalpata</taxon>
        <taxon>Terebellida</taxon>
        <taxon>Terebelliformia</taxon>
        <taxon>Alvinellidae</taxon>
        <taxon>Paralvinella</taxon>
    </lineage>
</organism>
<evidence type="ECO:0000313" key="2">
    <source>
        <dbReference type="EMBL" id="KAK2156243.1"/>
    </source>
</evidence>
<keyword evidence="3" id="KW-1185">Reference proteome</keyword>
<evidence type="ECO:0000256" key="1">
    <source>
        <dbReference type="SAM" id="MobiDB-lite"/>
    </source>
</evidence>
<protein>
    <submittedName>
        <fullName evidence="2">Uncharacterized protein</fullName>
    </submittedName>
</protein>
<dbReference type="EMBL" id="JAODUP010000218">
    <property type="protein sequence ID" value="KAK2156243.1"/>
    <property type="molecule type" value="Genomic_DNA"/>
</dbReference>
<comment type="caution">
    <text evidence="2">The sequence shown here is derived from an EMBL/GenBank/DDBJ whole genome shotgun (WGS) entry which is preliminary data.</text>
</comment>
<name>A0AAD9JN35_9ANNE</name>
<sequence>MGIANTTRSLQPRTHKHSRLNLGVMLLHQQAPEIQIVKQQVMGASCTCAKGVGGSYGHVTRLLYQVTKFNVMTLRAVTEDIADISAKKCHQPRREKIAGDEVQLLTVVGYGKHKGVSEKRSQTNNYINIIQFSTSAKLNHLLSSMKGGILRPTSLASSRFLMVNPLSAITLSPDSQRSTKPDKQVMSSLNTTYTET</sequence>
<feature type="compositionally biased region" description="Polar residues" evidence="1">
    <location>
        <begin position="185"/>
        <end position="196"/>
    </location>
</feature>
<feature type="region of interest" description="Disordered" evidence="1">
    <location>
        <begin position="172"/>
        <end position="196"/>
    </location>
</feature>
<dbReference type="AlphaFoldDB" id="A0AAD9JN35"/>
<proteinExistence type="predicted"/>
<reference evidence="2" key="1">
    <citation type="journal article" date="2023" name="Mol. Biol. Evol.">
        <title>Third-Generation Sequencing Reveals the Adaptive Role of the Epigenome in Three Deep-Sea Polychaetes.</title>
        <authorList>
            <person name="Perez M."/>
            <person name="Aroh O."/>
            <person name="Sun Y."/>
            <person name="Lan Y."/>
            <person name="Juniper S.K."/>
            <person name="Young C.R."/>
            <person name="Angers B."/>
            <person name="Qian P.Y."/>
        </authorList>
    </citation>
    <scope>NUCLEOTIDE SEQUENCE</scope>
    <source>
        <strain evidence="2">P08H-3</strain>
    </source>
</reference>
<dbReference type="Proteomes" id="UP001208570">
    <property type="component" value="Unassembled WGS sequence"/>
</dbReference>
<accession>A0AAD9JN35</accession>
<gene>
    <name evidence="2" type="ORF">LSH36_218g04024</name>
</gene>